<evidence type="ECO:0000313" key="8">
    <source>
        <dbReference type="Proteomes" id="UP000001488"/>
    </source>
</evidence>
<evidence type="ECO:0000256" key="4">
    <source>
        <dbReference type="ARBA" id="ARBA00022989"/>
    </source>
</evidence>
<evidence type="ECO:0000256" key="5">
    <source>
        <dbReference type="ARBA" id="ARBA00023136"/>
    </source>
</evidence>
<keyword evidence="3 6" id="KW-0812">Transmembrane</keyword>
<dbReference type="HOGENOM" id="CLU_095425_1_2_2"/>
<evidence type="ECO:0000313" key="7">
    <source>
        <dbReference type="EMBL" id="ACS34458.1"/>
    </source>
</evidence>
<protein>
    <recommendedName>
        <fullName evidence="9">FUN14 family protein</fullName>
    </recommendedName>
</protein>
<dbReference type="KEGG" id="tga:TGAM_1956"/>
<dbReference type="GO" id="GO:0016020">
    <property type="term" value="C:membrane"/>
    <property type="evidence" value="ECO:0007669"/>
    <property type="project" value="UniProtKB-SubCell"/>
</dbReference>
<dbReference type="PATRIC" id="fig|593117.10.peg.1966"/>
<evidence type="ECO:0000256" key="2">
    <source>
        <dbReference type="ARBA" id="ARBA00009160"/>
    </source>
</evidence>
<feature type="transmembrane region" description="Helical" evidence="6">
    <location>
        <begin position="96"/>
        <end position="114"/>
    </location>
</feature>
<keyword evidence="8" id="KW-1185">Reference proteome</keyword>
<dbReference type="InterPro" id="IPR007014">
    <property type="entry name" value="FUN14"/>
</dbReference>
<evidence type="ECO:0000256" key="6">
    <source>
        <dbReference type="SAM" id="Phobius"/>
    </source>
</evidence>
<dbReference type="EMBL" id="CP001398">
    <property type="protein sequence ID" value="ACS34458.1"/>
    <property type="molecule type" value="Genomic_DNA"/>
</dbReference>
<comment type="similarity">
    <text evidence="2">Belongs to the FUN14 family.</text>
</comment>
<comment type="subcellular location">
    <subcellularLocation>
        <location evidence="1">Membrane</location>
    </subcellularLocation>
</comment>
<proteinExistence type="inferred from homology"/>
<feature type="transmembrane region" description="Helical" evidence="6">
    <location>
        <begin position="12"/>
        <end position="35"/>
    </location>
</feature>
<reference evidence="7 8" key="1">
    <citation type="journal article" date="2007" name="Genome Biol.">
        <title>Genome analysis and genome-wide proteomics of Thermococcus gammatolerans, the most radioresistant organism known amongst the Archaea.</title>
        <authorList>
            <person name="Zivanovic Y."/>
            <person name="Armengaud J."/>
            <person name="Lagorce A."/>
            <person name="Leplat C."/>
            <person name="Guerin P."/>
            <person name="Dutertre M."/>
            <person name="Anthouard V."/>
            <person name="Forterre P."/>
            <person name="Wincker P."/>
            <person name="Confalonieri F."/>
        </authorList>
    </citation>
    <scope>NUCLEOTIDE SEQUENCE [LARGE SCALE GENOMIC DNA]</scope>
    <source>
        <strain evidence="8">DSM 15229 / JCM 11827 / EJ3</strain>
    </source>
</reference>
<dbReference type="Proteomes" id="UP000001488">
    <property type="component" value="Chromosome"/>
</dbReference>
<name>C5A239_THEGJ</name>
<evidence type="ECO:0000256" key="1">
    <source>
        <dbReference type="ARBA" id="ARBA00004370"/>
    </source>
</evidence>
<keyword evidence="4 6" id="KW-1133">Transmembrane helix</keyword>
<feature type="transmembrane region" description="Helical" evidence="6">
    <location>
        <begin position="47"/>
        <end position="65"/>
    </location>
</feature>
<organism evidence="7 8">
    <name type="scientific">Thermococcus gammatolerans (strain DSM 15229 / JCM 11827 / EJ3)</name>
    <dbReference type="NCBI Taxonomy" id="593117"/>
    <lineage>
        <taxon>Archaea</taxon>
        <taxon>Methanobacteriati</taxon>
        <taxon>Methanobacteriota</taxon>
        <taxon>Thermococci</taxon>
        <taxon>Thermococcales</taxon>
        <taxon>Thermococcaceae</taxon>
        <taxon>Thermococcus</taxon>
    </lineage>
</organism>
<gene>
    <name evidence="7" type="ordered locus">TGAM_1956</name>
</gene>
<dbReference type="PaxDb" id="593117-TGAM_1956"/>
<evidence type="ECO:0008006" key="9">
    <source>
        <dbReference type="Google" id="ProtNLM"/>
    </source>
</evidence>
<dbReference type="eggNOG" id="arCOG04811">
    <property type="taxonomic scope" value="Archaea"/>
</dbReference>
<dbReference type="Pfam" id="PF04930">
    <property type="entry name" value="FUN14"/>
    <property type="match status" value="1"/>
</dbReference>
<dbReference type="AlphaFoldDB" id="C5A239"/>
<accession>C5A239</accession>
<sequence>MGQKTILIPIPYFWVVVSMQFDINGMIGDLGVGGITGFITGYALKKFMKIVMTIIGAYILSLFWLQQKGVITINTEKLFNLTGSVTSQVVSLGQKALGLLPGTGAFVAGFYLGFQKG</sequence>
<evidence type="ECO:0000256" key="3">
    <source>
        <dbReference type="ARBA" id="ARBA00022692"/>
    </source>
</evidence>
<keyword evidence="5 6" id="KW-0472">Membrane</keyword>